<dbReference type="AlphaFoldDB" id="A0A2T3MZI5"/>
<feature type="transmembrane region" description="Helical" evidence="3">
    <location>
        <begin position="129"/>
        <end position="148"/>
    </location>
</feature>
<sequence length="429" mass="49603">MTSTEQIKFRTDVCYIPSLCILKSSESTQKLNQSEQYILTYLLDKHHRPVTKDELLTAGWPGRNVTEASLFQVLRALRVKLQEEEKGDVIETVPRIGYRIHDFVREKISLQEDAAPVLISHYNVSKQTILLTVIGLTLAAGLAAWFSLKNNAEPKIYIVKNKIVEANSLTLIGHTHEAIEDLNTKIINLYQGHKEQLKQASLIKRKIVAYKGHSFYSVAWCQTDEKQQCIANTDFSYNIQFSDWSEFTNIAAQSINTYRENPIIQTELVRKPTAQVYKNYLDDSGIESKIVHYYISRDDNDNLSYSLMSFIKEKNDDYHHALSVRVATLSQYNEPTSFLASAVIEPKMFNWAYQPNKEIVADKSMALINEQQMEDDFINNRTLFSHLVYHQDYLDLILHENRGLYWLHYTQTSTDLFKPAISQKDTRNN</sequence>
<dbReference type="EMBL" id="PYMC01000005">
    <property type="protein sequence ID" value="PSW05384.1"/>
    <property type="molecule type" value="Genomic_DNA"/>
</dbReference>
<dbReference type="InterPro" id="IPR001867">
    <property type="entry name" value="OmpR/PhoB-type_DNA-bd"/>
</dbReference>
<keyword evidence="6" id="KW-1185">Reference proteome</keyword>
<dbReference type="SUPFAM" id="SSF46894">
    <property type="entry name" value="C-terminal effector domain of the bipartite response regulators"/>
    <property type="match status" value="1"/>
</dbReference>
<evidence type="ECO:0000256" key="1">
    <source>
        <dbReference type="ARBA" id="ARBA00023125"/>
    </source>
</evidence>
<dbReference type="RefSeq" id="WP_107283024.1">
    <property type="nucleotide sequence ID" value="NZ_PYMC01000005.1"/>
</dbReference>
<organism evidence="5 6">
    <name type="scientific">Photobacterium lipolyticum</name>
    <dbReference type="NCBI Taxonomy" id="266810"/>
    <lineage>
        <taxon>Bacteria</taxon>
        <taxon>Pseudomonadati</taxon>
        <taxon>Pseudomonadota</taxon>
        <taxon>Gammaproteobacteria</taxon>
        <taxon>Vibrionales</taxon>
        <taxon>Vibrionaceae</taxon>
        <taxon>Photobacterium</taxon>
    </lineage>
</organism>
<dbReference type="Proteomes" id="UP000240904">
    <property type="component" value="Unassembled WGS sequence"/>
</dbReference>
<keyword evidence="3" id="KW-1133">Transmembrane helix</keyword>
<dbReference type="CDD" id="cd00383">
    <property type="entry name" value="trans_reg_C"/>
    <property type="match status" value="1"/>
</dbReference>
<dbReference type="InterPro" id="IPR016032">
    <property type="entry name" value="Sig_transdc_resp-reg_C-effctor"/>
</dbReference>
<dbReference type="SMART" id="SM00862">
    <property type="entry name" value="Trans_reg_C"/>
    <property type="match status" value="1"/>
</dbReference>
<proteinExistence type="predicted"/>
<feature type="domain" description="OmpR/PhoB-type" evidence="4">
    <location>
        <begin position="4"/>
        <end position="102"/>
    </location>
</feature>
<dbReference type="InterPro" id="IPR036388">
    <property type="entry name" value="WH-like_DNA-bd_sf"/>
</dbReference>
<gene>
    <name evidence="5" type="ORF">C9I89_08985</name>
</gene>
<name>A0A2T3MZI5_9GAMM</name>
<dbReference type="OrthoDB" id="5904978at2"/>
<keyword evidence="3" id="KW-0812">Transmembrane</keyword>
<dbReference type="Gene3D" id="1.10.10.10">
    <property type="entry name" value="Winged helix-like DNA-binding domain superfamily/Winged helix DNA-binding domain"/>
    <property type="match status" value="1"/>
</dbReference>
<dbReference type="GO" id="GO:0003677">
    <property type="term" value="F:DNA binding"/>
    <property type="evidence" value="ECO:0007669"/>
    <property type="project" value="UniProtKB-UniRule"/>
</dbReference>
<keyword evidence="3" id="KW-0472">Membrane</keyword>
<evidence type="ECO:0000256" key="3">
    <source>
        <dbReference type="SAM" id="Phobius"/>
    </source>
</evidence>
<dbReference type="Pfam" id="PF00486">
    <property type="entry name" value="Trans_reg_C"/>
    <property type="match status" value="1"/>
</dbReference>
<evidence type="ECO:0000313" key="6">
    <source>
        <dbReference type="Proteomes" id="UP000240904"/>
    </source>
</evidence>
<dbReference type="PROSITE" id="PS51755">
    <property type="entry name" value="OMPR_PHOB"/>
    <property type="match status" value="1"/>
</dbReference>
<evidence type="ECO:0000256" key="2">
    <source>
        <dbReference type="PROSITE-ProRule" id="PRU01091"/>
    </source>
</evidence>
<reference evidence="5 6" key="1">
    <citation type="submission" date="2018-03" db="EMBL/GenBank/DDBJ databases">
        <title>Whole genome sequencing of Histamine producing bacteria.</title>
        <authorList>
            <person name="Butler K."/>
        </authorList>
    </citation>
    <scope>NUCLEOTIDE SEQUENCE [LARGE SCALE GENOMIC DNA]</scope>
    <source>
        <strain evidence="5 6">DSM 16190</strain>
    </source>
</reference>
<feature type="DNA-binding region" description="OmpR/PhoB-type" evidence="2">
    <location>
        <begin position="4"/>
        <end position="102"/>
    </location>
</feature>
<evidence type="ECO:0000313" key="5">
    <source>
        <dbReference type="EMBL" id="PSW05384.1"/>
    </source>
</evidence>
<protein>
    <recommendedName>
        <fullName evidence="4">OmpR/PhoB-type domain-containing protein</fullName>
    </recommendedName>
</protein>
<evidence type="ECO:0000259" key="4">
    <source>
        <dbReference type="PROSITE" id="PS51755"/>
    </source>
</evidence>
<dbReference type="GO" id="GO:0000160">
    <property type="term" value="P:phosphorelay signal transduction system"/>
    <property type="evidence" value="ECO:0007669"/>
    <property type="project" value="InterPro"/>
</dbReference>
<keyword evidence="1 2" id="KW-0238">DNA-binding</keyword>
<comment type="caution">
    <text evidence="5">The sequence shown here is derived from an EMBL/GenBank/DDBJ whole genome shotgun (WGS) entry which is preliminary data.</text>
</comment>
<dbReference type="GO" id="GO:0006355">
    <property type="term" value="P:regulation of DNA-templated transcription"/>
    <property type="evidence" value="ECO:0007669"/>
    <property type="project" value="InterPro"/>
</dbReference>
<accession>A0A2T3MZI5</accession>